<reference evidence="4 5" key="3">
    <citation type="submission" date="2020-02" db="EMBL/GenBank/DDBJ databases">
        <title>Sequencing the genomes of 1000 actinobacteria strains.</title>
        <authorList>
            <person name="Klenk H.-P."/>
        </authorList>
    </citation>
    <scope>NUCLEOTIDE SEQUENCE [LARGE SCALE GENOMIC DNA]</scope>
    <source>
        <strain evidence="4 5">DSM 45201</strain>
    </source>
</reference>
<accession>A0A846LL53</accession>
<evidence type="ECO:0000256" key="1">
    <source>
        <dbReference type="ARBA" id="ARBA00022801"/>
    </source>
</evidence>
<sequence length="326" mass="34320">MPIHPAIASKLALLEGLTSFETAMADPDQRARLDEFMSITGAPLPPQVRTRDETIDGPHGSIPVRVYLPAGDATDRPGLVWLHGGAFVSGDLDMPEADWTARQMADRAGAVVVSVDYRLCHDGVHHPVPYDDVVAAFRWTRENADALGIDPTRLSLGGASAGGNLAIGAALKLRDEDGEPPAALLPIYPVAHAVLPPASPALAARMAEVPALLRFLPEDTHSFNTNYLGGPLSSADGYAFGALAVLEGLCPTLVVNAEYDDLRSSGEAFVAQLALAGVDVRQVTAVGMLHGFLNTRPDLEPVDSTLTLMADVVATARTPETLEVAA</sequence>
<feature type="domain" description="Alpha/beta hydrolase fold-3" evidence="2">
    <location>
        <begin position="79"/>
        <end position="293"/>
    </location>
</feature>
<evidence type="ECO:0000259" key="2">
    <source>
        <dbReference type="Pfam" id="PF07859"/>
    </source>
</evidence>
<dbReference type="EMBL" id="JAAMPA010000002">
    <property type="protein sequence ID" value="NIH68763.1"/>
    <property type="molecule type" value="Genomic_DNA"/>
</dbReference>
<dbReference type="Gene3D" id="3.40.50.1820">
    <property type="entry name" value="alpha/beta hydrolase"/>
    <property type="match status" value="1"/>
</dbReference>
<name>A0A846LL53_9ACTN</name>
<dbReference type="EMBL" id="BMMI01000002">
    <property type="protein sequence ID" value="GGL59878.1"/>
    <property type="molecule type" value="Genomic_DNA"/>
</dbReference>
<keyword evidence="6" id="KW-1185">Reference proteome</keyword>
<dbReference type="Pfam" id="PF07859">
    <property type="entry name" value="Abhydrolase_3"/>
    <property type="match status" value="1"/>
</dbReference>
<reference evidence="3" key="1">
    <citation type="journal article" date="2014" name="Int. J. Syst. Evol. Microbiol.">
        <title>Complete genome of a new Firmicutes species belonging to the dominant human colonic microbiota ('Ruminococcus bicirculans') reveals two chromosomes and a selective capacity to utilize plant glucans.</title>
        <authorList>
            <consortium name="NISC Comparative Sequencing Program"/>
            <person name="Wegmann U."/>
            <person name="Louis P."/>
            <person name="Goesmann A."/>
            <person name="Henrissat B."/>
            <person name="Duncan S.H."/>
            <person name="Flint H.J."/>
        </authorList>
    </citation>
    <scope>NUCLEOTIDE SEQUENCE</scope>
    <source>
        <strain evidence="3">CGMCC 4.5581</strain>
    </source>
</reference>
<dbReference type="AlphaFoldDB" id="A0A846LL53"/>
<organism evidence="4 5">
    <name type="scientific">Modestobacter marinus</name>
    <dbReference type="NCBI Taxonomy" id="477641"/>
    <lineage>
        <taxon>Bacteria</taxon>
        <taxon>Bacillati</taxon>
        <taxon>Actinomycetota</taxon>
        <taxon>Actinomycetes</taxon>
        <taxon>Geodermatophilales</taxon>
        <taxon>Geodermatophilaceae</taxon>
        <taxon>Modestobacter</taxon>
    </lineage>
</organism>
<dbReference type="InterPro" id="IPR013094">
    <property type="entry name" value="AB_hydrolase_3"/>
</dbReference>
<dbReference type="GO" id="GO:0016787">
    <property type="term" value="F:hydrolase activity"/>
    <property type="evidence" value="ECO:0007669"/>
    <property type="project" value="UniProtKB-KW"/>
</dbReference>
<dbReference type="RefSeq" id="WP_166756388.1">
    <property type="nucleotide sequence ID" value="NZ_BAABJU010000003.1"/>
</dbReference>
<protein>
    <submittedName>
        <fullName evidence="3 4">Esterase</fullName>
    </submittedName>
</protein>
<reference evidence="6" key="2">
    <citation type="journal article" date="2019" name="Int. J. Syst. Evol. Microbiol.">
        <title>The Global Catalogue of Microorganisms (GCM) 10K type strain sequencing project: providing services to taxonomists for standard genome sequencing and annotation.</title>
        <authorList>
            <consortium name="The Broad Institute Genomics Platform"/>
            <consortium name="The Broad Institute Genome Sequencing Center for Infectious Disease"/>
            <person name="Wu L."/>
            <person name="Ma J."/>
        </authorList>
    </citation>
    <scope>NUCLEOTIDE SEQUENCE [LARGE SCALE GENOMIC DNA]</scope>
    <source>
        <strain evidence="6">CGMCC 4.5581</strain>
    </source>
</reference>
<dbReference type="PANTHER" id="PTHR48081">
    <property type="entry name" value="AB HYDROLASE SUPERFAMILY PROTEIN C4A8.06C"/>
    <property type="match status" value="1"/>
</dbReference>
<proteinExistence type="predicted"/>
<dbReference type="InterPro" id="IPR029058">
    <property type="entry name" value="AB_hydrolase_fold"/>
</dbReference>
<dbReference type="SUPFAM" id="SSF53474">
    <property type="entry name" value="alpha/beta-Hydrolases"/>
    <property type="match status" value="1"/>
</dbReference>
<reference evidence="3" key="4">
    <citation type="submission" date="2024-05" db="EMBL/GenBank/DDBJ databases">
        <authorList>
            <person name="Sun Q."/>
            <person name="Zhou Y."/>
        </authorList>
    </citation>
    <scope>NUCLEOTIDE SEQUENCE</scope>
    <source>
        <strain evidence="3">CGMCC 4.5581</strain>
    </source>
</reference>
<dbReference type="InterPro" id="IPR050300">
    <property type="entry name" value="GDXG_lipolytic_enzyme"/>
</dbReference>
<gene>
    <name evidence="4" type="ORF">FB380_003251</name>
    <name evidence="3" type="ORF">GCM10011589_14840</name>
</gene>
<dbReference type="PANTHER" id="PTHR48081:SF8">
    <property type="entry name" value="ALPHA_BETA HYDROLASE FOLD-3 DOMAIN-CONTAINING PROTEIN-RELATED"/>
    <property type="match status" value="1"/>
</dbReference>
<keyword evidence="1" id="KW-0378">Hydrolase</keyword>
<evidence type="ECO:0000313" key="4">
    <source>
        <dbReference type="EMBL" id="NIH68763.1"/>
    </source>
</evidence>
<dbReference type="Proteomes" id="UP000552836">
    <property type="component" value="Unassembled WGS sequence"/>
</dbReference>
<evidence type="ECO:0000313" key="3">
    <source>
        <dbReference type="EMBL" id="GGL59878.1"/>
    </source>
</evidence>
<evidence type="ECO:0000313" key="5">
    <source>
        <dbReference type="Proteomes" id="UP000552836"/>
    </source>
</evidence>
<dbReference type="Proteomes" id="UP000648663">
    <property type="component" value="Unassembled WGS sequence"/>
</dbReference>
<comment type="caution">
    <text evidence="4">The sequence shown here is derived from an EMBL/GenBank/DDBJ whole genome shotgun (WGS) entry which is preliminary data.</text>
</comment>
<evidence type="ECO:0000313" key="6">
    <source>
        <dbReference type="Proteomes" id="UP000648663"/>
    </source>
</evidence>